<sequence length="211" mass="23293">MKTLAFLLMALMFAGNAEAQPSCPPPCWGPCSQTLNKVKILLDEVNEVKQLVAVNQTFVKLNTDPVCFGTKDDAYGEFQALKGGKLRKVKLVHLYGYVSCAKASPIYWSHWGCGLHKEANSGSTDFIVVALTDESNKILFPPKKLGNGAHGWVLVPGYNSYSPELVMSIYDAPVSVTAGQKLRLWYIEDLEKSSDYNNRGKVCADIYGEFM</sequence>
<keyword evidence="3" id="KW-1185">Reference proteome</keyword>
<evidence type="ECO:0000256" key="1">
    <source>
        <dbReference type="SAM" id="SignalP"/>
    </source>
</evidence>
<organism evidence="2 3">
    <name type="scientific">Porites evermanni</name>
    <dbReference type="NCBI Taxonomy" id="104178"/>
    <lineage>
        <taxon>Eukaryota</taxon>
        <taxon>Metazoa</taxon>
        <taxon>Cnidaria</taxon>
        <taxon>Anthozoa</taxon>
        <taxon>Hexacorallia</taxon>
        <taxon>Scleractinia</taxon>
        <taxon>Fungiina</taxon>
        <taxon>Poritidae</taxon>
        <taxon>Porites</taxon>
    </lineage>
</organism>
<protein>
    <submittedName>
        <fullName evidence="2">Uncharacterized protein</fullName>
    </submittedName>
</protein>
<dbReference type="Proteomes" id="UP001159427">
    <property type="component" value="Unassembled WGS sequence"/>
</dbReference>
<accession>A0ABN8PJV7</accession>
<evidence type="ECO:0000313" key="2">
    <source>
        <dbReference type="EMBL" id="CAH3145317.1"/>
    </source>
</evidence>
<feature type="chain" id="PRO_5047120406" evidence="1">
    <location>
        <begin position="20"/>
        <end position="211"/>
    </location>
</feature>
<comment type="caution">
    <text evidence="2">The sequence shown here is derived from an EMBL/GenBank/DDBJ whole genome shotgun (WGS) entry which is preliminary data.</text>
</comment>
<keyword evidence="1" id="KW-0732">Signal</keyword>
<reference evidence="2 3" key="1">
    <citation type="submission" date="2022-05" db="EMBL/GenBank/DDBJ databases">
        <authorList>
            <consortium name="Genoscope - CEA"/>
            <person name="William W."/>
        </authorList>
    </citation>
    <scope>NUCLEOTIDE SEQUENCE [LARGE SCALE GENOMIC DNA]</scope>
</reference>
<gene>
    <name evidence="2" type="ORF">PEVE_00043449</name>
</gene>
<dbReference type="EMBL" id="CALNXI010000889">
    <property type="protein sequence ID" value="CAH3145317.1"/>
    <property type="molecule type" value="Genomic_DNA"/>
</dbReference>
<evidence type="ECO:0000313" key="3">
    <source>
        <dbReference type="Proteomes" id="UP001159427"/>
    </source>
</evidence>
<proteinExistence type="predicted"/>
<feature type="signal peptide" evidence="1">
    <location>
        <begin position="1"/>
        <end position="19"/>
    </location>
</feature>
<name>A0ABN8PJV7_9CNID</name>